<evidence type="ECO:0008006" key="3">
    <source>
        <dbReference type="Google" id="ProtNLM"/>
    </source>
</evidence>
<dbReference type="OrthoDB" id="5431540at2"/>
<reference evidence="1 2" key="1">
    <citation type="submission" date="2016-11" db="EMBL/GenBank/DDBJ databases">
        <title>Trade-off between light-utilization and light-protection in marine flavobacteria.</title>
        <authorList>
            <person name="Kumagai Y."/>
        </authorList>
    </citation>
    <scope>NUCLEOTIDE SEQUENCE [LARGE SCALE GENOMIC DNA]</scope>
    <source>
        <strain evidence="1 2">ATCC 700397</strain>
    </source>
</reference>
<organism evidence="1 2">
    <name type="scientific">Polaribacter filamentus</name>
    <dbReference type="NCBI Taxonomy" id="53483"/>
    <lineage>
        <taxon>Bacteria</taxon>
        <taxon>Pseudomonadati</taxon>
        <taxon>Bacteroidota</taxon>
        <taxon>Flavobacteriia</taxon>
        <taxon>Flavobacteriales</taxon>
        <taxon>Flavobacteriaceae</taxon>
    </lineage>
</organism>
<dbReference type="AlphaFoldDB" id="A0A2S7KVJ1"/>
<sequence length="184" mass="22352">MKNKQFLIALLLSINGLFYSQNNKETEDYLIWTIERKLNWKDFKSIEKTKNIGVAQTAASIEIKPFRNKNKKYDYKVLSKFYKNKSWTETENSEVLIHEQLHFDIAELYARKMRKEIVLVKSKNKIVKEEDYRRIHQFLFREYLMFQNKYDIETDFSKKTETQEIWNDSILKKLINLNDYALKN</sequence>
<keyword evidence="2" id="KW-1185">Reference proteome</keyword>
<evidence type="ECO:0000313" key="2">
    <source>
        <dbReference type="Proteomes" id="UP000239522"/>
    </source>
</evidence>
<protein>
    <recommendedName>
        <fullName evidence="3">DUF922 domain-containing protein</fullName>
    </recommendedName>
</protein>
<proteinExistence type="predicted"/>
<dbReference type="EMBL" id="MQUA01000013">
    <property type="protein sequence ID" value="PQB06672.1"/>
    <property type="molecule type" value="Genomic_DNA"/>
</dbReference>
<evidence type="ECO:0000313" key="1">
    <source>
        <dbReference type="EMBL" id="PQB06672.1"/>
    </source>
</evidence>
<gene>
    <name evidence="1" type="ORF">BST83_05495</name>
</gene>
<dbReference type="RefSeq" id="WP_104808923.1">
    <property type="nucleotide sequence ID" value="NZ_MQUA01000013.1"/>
</dbReference>
<accession>A0A2S7KVJ1</accession>
<comment type="caution">
    <text evidence="1">The sequence shown here is derived from an EMBL/GenBank/DDBJ whole genome shotgun (WGS) entry which is preliminary data.</text>
</comment>
<dbReference type="Proteomes" id="UP000239522">
    <property type="component" value="Unassembled WGS sequence"/>
</dbReference>
<name>A0A2S7KVJ1_9FLAO</name>